<dbReference type="KEGG" id="tva:4760418"/>
<dbReference type="VEuPathDB" id="TrichDB:TVAGG3_0751390"/>
<reference evidence="1" key="1">
    <citation type="submission" date="2006-10" db="EMBL/GenBank/DDBJ databases">
        <authorList>
            <person name="Amadeo P."/>
            <person name="Zhao Q."/>
            <person name="Wortman J."/>
            <person name="Fraser-Liggett C."/>
            <person name="Carlton J."/>
        </authorList>
    </citation>
    <scope>NUCLEOTIDE SEQUENCE</scope>
    <source>
        <strain evidence="1">G3</strain>
    </source>
</reference>
<dbReference type="EMBL" id="DS113531">
    <property type="protein sequence ID" value="EAY02585.1"/>
    <property type="molecule type" value="Genomic_DNA"/>
</dbReference>
<evidence type="ECO:0000313" key="2">
    <source>
        <dbReference type="Proteomes" id="UP000001542"/>
    </source>
</evidence>
<evidence type="ECO:0008006" key="3">
    <source>
        <dbReference type="Google" id="ProtNLM"/>
    </source>
</evidence>
<dbReference type="RefSeq" id="XP_001314808.1">
    <property type="nucleotide sequence ID" value="XM_001314773.1"/>
</dbReference>
<dbReference type="Proteomes" id="UP000001542">
    <property type="component" value="Unassembled WGS sequence"/>
</dbReference>
<dbReference type="AlphaFoldDB" id="A2EXM8"/>
<keyword evidence="2" id="KW-1185">Reference proteome</keyword>
<protein>
    <recommendedName>
        <fullName evidence="3">E2F/DP family winged-helix DNA-binding domain-containing protein</fullName>
    </recommendedName>
</protein>
<reference evidence="1" key="2">
    <citation type="journal article" date="2007" name="Science">
        <title>Draft genome sequence of the sexually transmitted pathogen Trichomonas vaginalis.</title>
        <authorList>
            <person name="Carlton J.M."/>
            <person name="Hirt R.P."/>
            <person name="Silva J.C."/>
            <person name="Delcher A.L."/>
            <person name="Schatz M."/>
            <person name="Zhao Q."/>
            <person name="Wortman J.R."/>
            <person name="Bidwell S.L."/>
            <person name="Alsmark U.C.M."/>
            <person name="Besteiro S."/>
            <person name="Sicheritz-Ponten T."/>
            <person name="Noel C.J."/>
            <person name="Dacks J.B."/>
            <person name="Foster P.G."/>
            <person name="Simillion C."/>
            <person name="Van de Peer Y."/>
            <person name="Miranda-Saavedra D."/>
            <person name="Barton G.J."/>
            <person name="Westrop G.D."/>
            <person name="Mueller S."/>
            <person name="Dessi D."/>
            <person name="Fiori P.L."/>
            <person name="Ren Q."/>
            <person name="Paulsen I."/>
            <person name="Zhang H."/>
            <person name="Bastida-Corcuera F.D."/>
            <person name="Simoes-Barbosa A."/>
            <person name="Brown M.T."/>
            <person name="Hayes R.D."/>
            <person name="Mukherjee M."/>
            <person name="Okumura C.Y."/>
            <person name="Schneider R."/>
            <person name="Smith A.J."/>
            <person name="Vanacova S."/>
            <person name="Villalvazo M."/>
            <person name="Haas B.J."/>
            <person name="Pertea M."/>
            <person name="Feldblyum T.V."/>
            <person name="Utterback T.R."/>
            <person name="Shu C.L."/>
            <person name="Osoegawa K."/>
            <person name="de Jong P.J."/>
            <person name="Hrdy I."/>
            <person name="Horvathova L."/>
            <person name="Zubacova Z."/>
            <person name="Dolezal P."/>
            <person name="Malik S.B."/>
            <person name="Logsdon J.M. Jr."/>
            <person name="Henze K."/>
            <person name="Gupta A."/>
            <person name="Wang C.C."/>
            <person name="Dunne R.L."/>
            <person name="Upcroft J.A."/>
            <person name="Upcroft P."/>
            <person name="White O."/>
            <person name="Salzberg S.L."/>
            <person name="Tang P."/>
            <person name="Chiu C.-H."/>
            <person name="Lee Y.-S."/>
            <person name="Embley T.M."/>
            <person name="Coombs G.H."/>
            <person name="Mottram J.C."/>
            <person name="Tachezy J."/>
            <person name="Fraser-Liggett C.M."/>
            <person name="Johnson P.J."/>
        </authorList>
    </citation>
    <scope>NUCLEOTIDE SEQUENCE [LARGE SCALE GENOMIC DNA]</scope>
    <source>
        <strain evidence="1">G3</strain>
    </source>
</reference>
<dbReference type="VEuPathDB" id="TrichDB:TVAG_254860"/>
<proteinExistence type="predicted"/>
<name>A2EXM8_TRIV3</name>
<organism evidence="1 2">
    <name type="scientific">Trichomonas vaginalis (strain ATCC PRA-98 / G3)</name>
    <dbReference type="NCBI Taxonomy" id="412133"/>
    <lineage>
        <taxon>Eukaryota</taxon>
        <taxon>Metamonada</taxon>
        <taxon>Parabasalia</taxon>
        <taxon>Trichomonadida</taxon>
        <taxon>Trichomonadidae</taxon>
        <taxon>Trichomonas</taxon>
    </lineage>
</organism>
<gene>
    <name evidence="1" type="ORF">TVAG_254860</name>
</gene>
<accession>A2EXM8</accession>
<sequence>MYSDDDEEFTLSSFSKRKNVTPVSSVLKEVIQKCERQKPKQINIMSLSVQHQGNHRRLYELFNLLTYFGVTINNGRGKLSWFGFSSLLNHIENTYLQLESKSNSATIQNIFQLETSPHLGQIAEYFMILYPFLNVNLLNIKSVSTLFSYGVPDKKQIERRMYLALSLLETIGCIKHKPRSGQYKLVLDVSGMVLKAKASRDGAYCSHMLSIDYLLNHPSKSAINDIYAQRQFEFERLTKV</sequence>
<dbReference type="InParanoid" id="A2EXM8"/>
<evidence type="ECO:0000313" key="1">
    <source>
        <dbReference type="EMBL" id="EAY02585.1"/>
    </source>
</evidence>